<dbReference type="RefSeq" id="WP_043873930.1">
    <property type="nucleotide sequence ID" value="NZ_CCVW01000002.1"/>
</dbReference>
<dbReference type="EMBL" id="CCSB01000002">
    <property type="protein sequence ID" value="CDZ77385.1"/>
    <property type="molecule type" value="Genomic_DNA"/>
</dbReference>
<protein>
    <submittedName>
        <fullName evidence="1">Uncharacterized protein</fullName>
    </submittedName>
</protein>
<keyword evidence="2" id="KW-1185">Reference proteome</keyword>
<evidence type="ECO:0000313" key="1">
    <source>
        <dbReference type="EMBL" id="CDZ77385.1"/>
    </source>
</evidence>
<reference evidence="1 2" key="1">
    <citation type="submission" date="2014-06" db="EMBL/GenBank/DDBJ databases">
        <authorList>
            <person name="Urmite Genomes Urmite Genomes"/>
        </authorList>
    </citation>
    <scope>NUCLEOTIDE SEQUENCE [LARGE SCALE GENOMIC DNA]</scope>
</reference>
<accession>A0A078KSF7</accession>
<dbReference type="Proteomes" id="UP000044071">
    <property type="component" value="Unassembled WGS sequence"/>
</dbReference>
<evidence type="ECO:0000313" key="2">
    <source>
        <dbReference type="Proteomes" id="UP000044071"/>
    </source>
</evidence>
<dbReference type="AlphaFoldDB" id="A0A078KSF7"/>
<organism evidence="1 2">
    <name type="scientific">Legionella massiliensis</name>
    <dbReference type="NCBI Taxonomy" id="1034943"/>
    <lineage>
        <taxon>Bacteria</taxon>
        <taxon>Pseudomonadati</taxon>
        <taxon>Pseudomonadota</taxon>
        <taxon>Gammaproteobacteria</taxon>
        <taxon>Legionellales</taxon>
        <taxon>Legionellaceae</taxon>
        <taxon>Legionella</taxon>
    </lineage>
</organism>
<name>A0A078KSF7_9GAMM</name>
<sequence length="111" mass="13208">MYLSKLGFFKEQENLKNNNKISELNHIAANLKNSTLRRMLCAYLQQELNSLNKDKKSKLAIEKQKRLIARLKFTRGKRQAKKRLILRNNHKVELIEVKKKRAKPAVRYSMR</sequence>
<dbReference type="OrthoDB" id="9990045at2"/>
<proteinExistence type="predicted"/>
<gene>
    <name evidence="1" type="ORF">BN59_01668</name>
</gene>